<dbReference type="InterPro" id="IPR050570">
    <property type="entry name" value="Cell_wall_metabolism_enzyme"/>
</dbReference>
<reference evidence="5" key="1">
    <citation type="journal article" date="2019" name="Int. J. Syst. Evol. Microbiol.">
        <title>The Global Catalogue of Microorganisms (GCM) 10K type strain sequencing project: providing services to taxonomists for standard genome sequencing and annotation.</title>
        <authorList>
            <consortium name="The Broad Institute Genomics Platform"/>
            <consortium name="The Broad Institute Genome Sequencing Center for Infectious Disease"/>
            <person name="Wu L."/>
            <person name="Ma J."/>
        </authorList>
    </citation>
    <scope>NUCLEOTIDE SEQUENCE [LARGE SCALE GENOMIC DNA]</scope>
    <source>
        <strain evidence="5">JCM 17024</strain>
    </source>
</reference>
<feature type="signal peptide" evidence="2">
    <location>
        <begin position="1"/>
        <end position="19"/>
    </location>
</feature>
<dbReference type="PANTHER" id="PTHR21666">
    <property type="entry name" value="PEPTIDASE-RELATED"/>
    <property type="match status" value="1"/>
</dbReference>
<sequence length="183" mass="18381">MLIPMCVILALMPSATASAAAHTVDAPGMSPAVSVAGAPVSEDAPGHPWLWPVSEAREVLEPYRAPAHDYGPGHRGMDIAAQPGADVLAPAAGVVAFRGVVVDRPLLTIAHGDGYVTTLEPVVSGLAPGVAVTAGMTVGTVSAGGHAVRGSLHVGVRIDGAYVNPRGLFGTAERAVLLPCCEG</sequence>
<evidence type="ECO:0000313" key="4">
    <source>
        <dbReference type="EMBL" id="GAA3945609.1"/>
    </source>
</evidence>
<name>A0ABP7NHS1_9MICO</name>
<accession>A0ABP7NHS1</accession>
<dbReference type="CDD" id="cd12797">
    <property type="entry name" value="M23_peptidase"/>
    <property type="match status" value="1"/>
</dbReference>
<feature type="domain" description="M23ase beta-sheet core" evidence="3">
    <location>
        <begin position="73"/>
        <end position="165"/>
    </location>
</feature>
<dbReference type="PANTHER" id="PTHR21666:SF289">
    <property type="entry name" value="L-ALA--D-GLU ENDOPEPTIDASE"/>
    <property type="match status" value="1"/>
</dbReference>
<evidence type="ECO:0000256" key="2">
    <source>
        <dbReference type="SAM" id="SignalP"/>
    </source>
</evidence>
<comment type="caution">
    <text evidence="4">The sequence shown here is derived from an EMBL/GenBank/DDBJ whole genome shotgun (WGS) entry which is preliminary data.</text>
</comment>
<dbReference type="InterPro" id="IPR011055">
    <property type="entry name" value="Dup_hybrid_motif"/>
</dbReference>
<evidence type="ECO:0000259" key="3">
    <source>
        <dbReference type="Pfam" id="PF01551"/>
    </source>
</evidence>
<proteinExistence type="predicted"/>
<keyword evidence="1 2" id="KW-0732">Signal</keyword>
<dbReference type="Gene3D" id="2.70.70.10">
    <property type="entry name" value="Glucose Permease (Domain IIA)"/>
    <property type="match status" value="1"/>
</dbReference>
<dbReference type="EMBL" id="BAABCP010000002">
    <property type="protein sequence ID" value="GAA3945609.1"/>
    <property type="molecule type" value="Genomic_DNA"/>
</dbReference>
<dbReference type="Pfam" id="PF01551">
    <property type="entry name" value="Peptidase_M23"/>
    <property type="match status" value="1"/>
</dbReference>
<gene>
    <name evidence="4" type="ORF">GCM10022383_24240</name>
</gene>
<protein>
    <recommendedName>
        <fullName evidence="3">M23ase beta-sheet core domain-containing protein</fullName>
    </recommendedName>
</protein>
<dbReference type="SUPFAM" id="SSF51261">
    <property type="entry name" value="Duplicated hybrid motif"/>
    <property type="match status" value="1"/>
</dbReference>
<feature type="chain" id="PRO_5045196980" description="M23ase beta-sheet core domain-containing protein" evidence="2">
    <location>
        <begin position="20"/>
        <end position="183"/>
    </location>
</feature>
<dbReference type="InterPro" id="IPR016047">
    <property type="entry name" value="M23ase_b-sheet_dom"/>
</dbReference>
<evidence type="ECO:0000313" key="5">
    <source>
        <dbReference type="Proteomes" id="UP001501591"/>
    </source>
</evidence>
<organism evidence="4 5">
    <name type="scientific">Microbacterium soli</name>
    <dbReference type="NCBI Taxonomy" id="446075"/>
    <lineage>
        <taxon>Bacteria</taxon>
        <taxon>Bacillati</taxon>
        <taxon>Actinomycetota</taxon>
        <taxon>Actinomycetes</taxon>
        <taxon>Micrococcales</taxon>
        <taxon>Microbacteriaceae</taxon>
        <taxon>Microbacterium</taxon>
    </lineage>
</organism>
<keyword evidence="5" id="KW-1185">Reference proteome</keyword>
<evidence type="ECO:0000256" key="1">
    <source>
        <dbReference type="ARBA" id="ARBA00022729"/>
    </source>
</evidence>
<dbReference type="Proteomes" id="UP001501591">
    <property type="component" value="Unassembled WGS sequence"/>
</dbReference>